<proteinExistence type="predicted"/>
<organism evidence="1 2">
    <name type="scientific">Liparis tanakae</name>
    <name type="common">Tanaka's snailfish</name>
    <dbReference type="NCBI Taxonomy" id="230148"/>
    <lineage>
        <taxon>Eukaryota</taxon>
        <taxon>Metazoa</taxon>
        <taxon>Chordata</taxon>
        <taxon>Craniata</taxon>
        <taxon>Vertebrata</taxon>
        <taxon>Euteleostomi</taxon>
        <taxon>Actinopterygii</taxon>
        <taxon>Neopterygii</taxon>
        <taxon>Teleostei</taxon>
        <taxon>Neoteleostei</taxon>
        <taxon>Acanthomorphata</taxon>
        <taxon>Eupercaria</taxon>
        <taxon>Perciformes</taxon>
        <taxon>Cottioidei</taxon>
        <taxon>Cottales</taxon>
        <taxon>Liparidae</taxon>
        <taxon>Liparis</taxon>
    </lineage>
</organism>
<protein>
    <submittedName>
        <fullName evidence="1">Uncharacterized protein</fullName>
    </submittedName>
</protein>
<evidence type="ECO:0000313" key="1">
    <source>
        <dbReference type="EMBL" id="TNN22166.1"/>
    </source>
</evidence>
<accession>A0A4Z2E043</accession>
<comment type="caution">
    <text evidence="1">The sequence shown here is derived from an EMBL/GenBank/DDBJ whole genome shotgun (WGS) entry which is preliminary data.</text>
</comment>
<dbReference type="EMBL" id="SRLO01023857">
    <property type="protein sequence ID" value="TNN22166.1"/>
    <property type="molecule type" value="Genomic_DNA"/>
</dbReference>
<reference evidence="1 2" key="1">
    <citation type="submission" date="2019-03" db="EMBL/GenBank/DDBJ databases">
        <title>First draft genome of Liparis tanakae, snailfish: a comprehensive survey of snailfish specific genes.</title>
        <authorList>
            <person name="Kim W."/>
            <person name="Song I."/>
            <person name="Jeong J.-H."/>
            <person name="Kim D."/>
            <person name="Kim S."/>
            <person name="Ryu S."/>
            <person name="Song J.Y."/>
            <person name="Lee S.K."/>
        </authorList>
    </citation>
    <scope>NUCLEOTIDE SEQUENCE [LARGE SCALE GENOMIC DNA]</scope>
    <source>
        <tissue evidence="1">Muscle</tissue>
    </source>
</reference>
<dbReference type="Proteomes" id="UP000314294">
    <property type="component" value="Unassembled WGS sequence"/>
</dbReference>
<evidence type="ECO:0000313" key="2">
    <source>
        <dbReference type="Proteomes" id="UP000314294"/>
    </source>
</evidence>
<gene>
    <name evidence="1" type="ORF">EYF80_067720</name>
</gene>
<dbReference type="AlphaFoldDB" id="A0A4Z2E043"/>
<keyword evidence="2" id="KW-1185">Reference proteome</keyword>
<name>A0A4Z2E043_9TELE</name>
<sequence>MADEGPVGLSRGPQRVDGMATCESGALKEYSTQPETHSVYSSFSFSTAAACDAELEIEGLRFANATLTATAL</sequence>